<dbReference type="EMBL" id="CP060723">
    <property type="protein sequence ID" value="QNN44003.1"/>
    <property type="molecule type" value="Genomic_DNA"/>
</dbReference>
<accession>A0A7G9QKX8</accession>
<evidence type="ECO:0000256" key="1">
    <source>
        <dbReference type="ARBA" id="ARBA00006484"/>
    </source>
</evidence>
<dbReference type="Pfam" id="PF13561">
    <property type="entry name" value="adh_short_C2"/>
    <property type="match status" value="1"/>
</dbReference>
<dbReference type="PRINTS" id="PR00081">
    <property type="entry name" value="GDHRDH"/>
</dbReference>
<sequence length="240" mass="25278">MKFHHKNILIIGASSGIGLELVHLLSSEGAHVFAASRNRSASWPESVSYAELDVLHDMEPLSSFLPEVLHGLVYCVGNINLKPFNRITESDFINDFRLNVVGAASSIQQALKPLKNSGSASIVLISSVAAQTGMGFHSSIAASKAAIEGLAISLAAELSASQIRVNVVAPSLTDTPLASKLLNSPEKMEASAKRHPLGRYGAAKDISAAIGFLLSADSSWITGQVIPVDGGMSNLKTTFQ</sequence>
<dbReference type="InterPro" id="IPR051122">
    <property type="entry name" value="SDR_DHRS6-like"/>
</dbReference>
<dbReference type="AlphaFoldDB" id="A0A7G9QKX8"/>
<dbReference type="Gene3D" id="3.40.50.720">
    <property type="entry name" value="NAD(P)-binding Rossmann-like Domain"/>
    <property type="match status" value="1"/>
</dbReference>
<dbReference type="Proteomes" id="UP000515806">
    <property type="component" value="Chromosome"/>
</dbReference>
<dbReference type="RefSeq" id="WP_187594457.1">
    <property type="nucleotide sequence ID" value="NZ_CP060723.1"/>
</dbReference>
<dbReference type="CDD" id="cd05233">
    <property type="entry name" value="SDR_c"/>
    <property type="match status" value="1"/>
</dbReference>
<dbReference type="InterPro" id="IPR036291">
    <property type="entry name" value="NAD(P)-bd_dom_sf"/>
</dbReference>
<keyword evidence="4" id="KW-1185">Reference proteome</keyword>
<reference evidence="3 4" key="1">
    <citation type="submission" date="2020-08" db="EMBL/GenBank/DDBJ databases">
        <title>Genome sequence of Pedobacter roseus KACC 11594T.</title>
        <authorList>
            <person name="Hyun D.-W."/>
            <person name="Bae J.-W."/>
        </authorList>
    </citation>
    <scope>NUCLEOTIDE SEQUENCE [LARGE SCALE GENOMIC DNA]</scope>
    <source>
        <strain evidence="3 4">KACC 11594</strain>
    </source>
</reference>
<evidence type="ECO:0000313" key="3">
    <source>
        <dbReference type="EMBL" id="QNN44003.1"/>
    </source>
</evidence>
<dbReference type="KEGG" id="proe:H9L23_07960"/>
<dbReference type="GO" id="GO:0016491">
    <property type="term" value="F:oxidoreductase activity"/>
    <property type="evidence" value="ECO:0007669"/>
    <property type="project" value="UniProtKB-KW"/>
</dbReference>
<dbReference type="PANTHER" id="PTHR43477:SF1">
    <property type="entry name" value="DIHYDROANTICAPSIN 7-DEHYDROGENASE"/>
    <property type="match status" value="1"/>
</dbReference>
<dbReference type="PANTHER" id="PTHR43477">
    <property type="entry name" value="DIHYDROANTICAPSIN 7-DEHYDROGENASE"/>
    <property type="match status" value="1"/>
</dbReference>
<evidence type="ECO:0000256" key="2">
    <source>
        <dbReference type="ARBA" id="ARBA00023002"/>
    </source>
</evidence>
<gene>
    <name evidence="3" type="ORF">H9L23_07960</name>
</gene>
<proteinExistence type="inferred from homology"/>
<protein>
    <submittedName>
        <fullName evidence="3">SDR family oxidoreductase</fullName>
    </submittedName>
</protein>
<keyword evidence="2" id="KW-0560">Oxidoreductase</keyword>
<comment type="similarity">
    <text evidence="1">Belongs to the short-chain dehydrogenases/reductases (SDR) family.</text>
</comment>
<dbReference type="SUPFAM" id="SSF51735">
    <property type="entry name" value="NAD(P)-binding Rossmann-fold domains"/>
    <property type="match status" value="1"/>
</dbReference>
<organism evidence="3 4">
    <name type="scientific">Pedobacter roseus</name>
    <dbReference type="NCBI Taxonomy" id="336820"/>
    <lineage>
        <taxon>Bacteria</taxon>
        <taxon>Pseudomonadati</taxon>
        <taxon>Bacteroidota</taxon>
        <taxon>Sphingobacteriia</taxon>
        <taxon>Sphingobacteriales</taxon>
        <taxon>Sphingobacteriaceae</taxon>
        <taxon>Pedobacter</taxon>
    </lineage>
</organism>
<name>A0A7G9QKX8_9SPHI</name>
<evidence type="ECO:0000313" key="4">
    <source>
        <dbReference type="Proteomes" id="UP000515806"/>
    </source>
</evidence>
<dbReference type="InterPro" id="IPR002347">
    <property type="entry name" value="SDR_fam"/>
</dbReference>